<keyword evidence="9 12" id="KW-0472">Membrane</keyword>
<evidence type="ECO:0000256" key="4">
    <source>
        <dbReference type="ARBA" id="ARBA00022723"/>
    </source>
</evidence>
<evidence type="ECO:0000256" key="10">
    <source>
        <dbReference type="ARBA" id="ARBA00044501"/>
    </source>
</evidence>
<name>A0AAV0BV54_PHAPC</name>
<feature type="transmembrane region" description="Helical" evidence="12">
    <location>
        <begin position="116"/>
        <end position="135"/>
    </location>
</feature>
<feature type="transmembrane region" description="Helical" evidence="12">
    <location>
        <begin position="453"/>
        <end position="471"/>
    </location>
</feature>
<gene>
    <name evidence="13" type="ORF">PPACK8108_LOCUS25909</name>
</gene>
<dbReference type="InterPro" id="IPR023754">
    <property type="entry name" value="HemeA_Synthase_type2"/>
</dbReference>
<feature type="transmembrane region" description="Helical" evidence="12">
    <location>
        <begin position="226"/>
        <end position="246"/>
    </location>
</feature>
<dbReference type="AlphaFoldDB" id="A0AAV0BV54"/>
<evidence type="ECO:0000256" key="12">
    <source>
        <dbReference type="SAM" id="Phobius"/>
    </source>
</evidence>
<dbReference type="GO" id="GO:0005743">
    <property type="term" value="C:mitochondrial inner membrane"/>
    <property type="evidence" value="ECO:0007669"/>
    <property type="project" value="TreeGrafter"/>
</dbReference>
<comment type="pathway">
    <text evidence="10">Porphyrin-containing compound metabolism; heme A biosynthesis; heme A from heme O: step 1/1.</text>
</comment>
<comment type="catalytic activity">
    <reaction evidence="11">
        <text>Fe(II)-heme o + 2 A + H2O = Fe(II)-heme a + 2 AH2</text>
        <dbReference type="Rhea" id="RHEA:63388"/>
        <dbReference type="ChEBI" id="CHEBI:13193"/>
        <dbReference type="ChEBI" id="CHEBI:15377"/>
        <dbReference type="ChEBI" id="CHEBI:17499"/>
        <dbReference type="ChEBI" id="CHEBI:60530"/>
        <dbReference type="ChEBI" id="CHEBI:61715"/>
        <dbReference type="EC" id="1.17.99.9"/>
    </reaction>
    <physiologicalReaction direction="left-to-right" evidence="11">
        <dbReference type="Rhea" id="RHEA:63389"/>
    </physiologicalReaction>
</comment>
<comment type="subcellular location">
    <subcellularLocation>
        <location evidence="2">Membrane</location>
        <topology evidence="2">Multi-pass membrane protein</topology>
    </subcellularLocation>
</comment>
<feature type="transmembrane region" description="Helical" evidence="12">
    <location>
        <begin position="336"/>
        <end position="358"/>
    </location>
</feature>
<dbReference type="PANTHER" id="PTHR23289">
    <property type="entry name" value="CYTOCHROME C OXIDASE ASSEMBLY PROTEIN COX15"/>
    <property type="match status" value="1"/>
</dbReference>
<keyword evidence="14" id="KW-1185">Reference proteome</keyword>
<dbReference type="GO" id="GO:0006784">
    <property type="term" value="P:heme A biosynthetic process"/>
    <property type="evidence" value="ECO:0007669"/>
    <property type="project" value="InterPro"/>
</dbReference>
<dbReference type="GO" id="GO:0120547">
    <property type="term" value="F:heme A synthase activity"/>
    <property type="evidence" value="ECO:0007669"/>
    <property type="project" value="UniProtKB-EC"/>
</dbReference>
<dbReference type="GO" id="GO:0016653">
    <property type="term" value="F:oxidoreductase activity, acting on NAD(P)H, heme protein as acceptor"/>
    <property type="evidence" value="ECO:0007669"/>
    <property type="project" value="TreeGrafter"/>
</dbReference>
<evidence type="ECO:0000256" key="6">
    <source>
        <dbReference type="ARBA" id="ARBA00023002"/>
    </source>
</evidence>
<dbReference type="EMBL" id="CALTRL010006323">
    <property type="protein sequence ID" value="CAH7690538.1"/>
    <property type="molecule type" value="Genomic_DNA"/>
</dbReference>
<comment type="cofactor">
    <cofactor evidence="1">
        <name>heme b</name>
        <dbReference type="ChEBI" id="CHEBI:60344"/>
    </cofactor>
</comment>
<evidence type="ECO:0000256" key="2">
    <source>
        <dbReference type="ARBA" id="ARBA00004141"/>
    </source>
</evidence>
<evidence type="ECO:0000313" key="14">
    <source>
        <dbReference type="Proteomes" id="UP001153365"/>
    </source>
</evidence>
<dbReference type="PANTHER" id="PTHR23289:SF2">
    <property type="entry name" value="CYTOCHROME C OXIDASE ASSEMBLY PROTEIN COX15 HOMOLOG"/>
    <property type="match status" value="1"/>
</dbReference>
<keyword evidence="3 12" id="KW-0812">Transmembrane</keyword>
<accession>A0AAV0BV54</accession>
<organism evidence="13 14">
    <name type="scientific">Phakopsora pachyrhizi</name>
    <name type="common">Asian soybean rust disease fungus</name>
    <dbReference type="NCBI Taxonomy" id="170000"/>
    <lineage>
        <taxon>Eukaryota</taxon>
        <taxon>Fungi</taxon>
        <taxon>Dikarya</taxon>
        <taxon>Basidiomycota</taxon>
        <taxon>Pucciniomycotina</taxon>
        <taxon>Pucciniomycetes</taxon>
        <taxon>Pucciniales</taxon>
        <taxon>Phakopsoraceae</taxon>
        <taxon>Phakopsora</taxon>
    </lineage>
</organism>
<sequence length="518" mass="58162">MRIVYNSILNRLYFSRFSPLPKNKELNHHSGCFQTFHNLSRPSARIKGFKHQSHFRIRNKTSSNLVYHHLKTLRNFGSTRIFRSSDGTVGTTISGSITDQTQKHPSLSSPILSRHLFLISGLVFSIVIVGGLTRLTESGLSITEWNLISGILPPLDERSWQDEFEKYRSTPEWKLLNQSIGLDQFKTIYYWEWAHRMIGRLIGIGFLVPIPILMRRGLIRGRQIGWSLVGIGALIGAQGGLGWYMVKSGLNQVELDQRDGVPRVSQYRLAAHLLMAFAVYSACLRLAGGIRRDWRLAVEHKPLDSQRSSIKTLGPSSATMDSIRLLQSKLSGRARIYINLLTGLVFITAGSGAFVAGLDAGLVYNTYPKMGDNWIPPISELIVQKISDRNLREGEVSRLSFLRNFFENPTTVQFDHRVLGASTFASTMAWLGYVYKNREKLPLATIRWSKRMAMMACVQVGLGISTLVYLVPTSLAAAHQAGSLLLLSLSLGCGLSLRRPSPRALKEYQKWLNSSKKN</sequence>
<feature type="transmembrane region" description="Helical" evidence="12">
    <location>
        <begin position="197"/>
        <end position="214"/>
    </location>
</feature>
<keyword evidence="8" id="KW-0350">Heme biosynthesis</keyword>
<keyword evidence="4" id="KW-0479">Metal-binding</keyword>
<reference evidence="13" key="1">
    <citation type="submission" date="2022-06" db="EMBL/GenBank/DDBJ databases">
        <authorList>
            <consortium name="SYNGENTA / RWTH Aachen University"/>
        </authorList>
    </citation>
    <scope>NUCLEOTIDE SEQUENCE</scope>
</reference>
<evidence type="ECO:0000256" key="3">
    <source>
        <dbReference type="ARBA" id="ARBA00022692"/>
    </source>
</evidence>
<evidence type="ECO:0000256" key="1">
    <source>
        <dbReference type="ARBA" id="ARBA00001970"/>
    </source>
</evidence>
<evidence type="ECO:0000256" key="5">
    <source>
        <dbReference type="ARBA" id="ARBA00022989"/>
    </source>
</evidence>
<evidence type="ECO:0000256" key="11">
    <source>
        <dbReference type="ARBA" id="ARBA00048044"/>
    </source>
</evidence>
<dbReference type="InterPro" id="IPR003780">
    <property type="entry name" value="COX15/CtaA_fam"/>
</dbReference>
<keyword evidence="5 12" id="KW-1133">Transmembrane helix</keyword>
<protein>
    <submittedName>
        <fullName evidence="13">Cytochrome oxidase assembly protein-domain-containing protein</fullName>
    </submittedName>
</protein>
<keyword evidence="6" id="KW-0560">Oxidoreductase</keyword>
<evidence type="ECO:0000256" key="8">
    <source>
        <dbReference type="ARBA" id="ARBA00023133"/>
    </source>
</evidence>
<proteinExistence type="predicted"/>
<comment type="caution">
    <text evidence="13">The sequence shown here is derived from an EMBL/GenBank/DDBJ whole genome shotgun (WGS) entry which is preliminary data.</text>
</comment>
<dbReference type="GO" id="GO:0046872">
    <property type="term" value="F:metal ion binding"/>
    <property type="evidence" value="ECO:0007669"/>
    <property type="project" value="UniProtKB-KW"/>
</dbReference>
<keyword evidence="7" id="KW-0408">Iron</keyword>
<evidence type="ECO:0000313" key="13">
    <source>
        <dbReference type="EMBL" id="CAH7690538.1"/>
    </source>
</evidence>
<feature type="transmembrane region" description="Helical" evidence="12">
    <location>
        <begin position="266"/>
        <end position="287"/>
    </location>
</feature>
<dbReference type="Proteomes" id="UP001153365">
    <property type="component" value="Unassembled WGS sequence"/>
</dbReference>
<dbReference type="Pfam" id="PF02628">
    <property type="entry name" value="COX15-CtaA"/>
    <property type="match status" value="1"/>
</dbReference>
<evidence type="ECO:0000256" key="7">
    <source>
        <dbReference type="ARBA" id="ARBA00023004"/>
    </source>
</evidence>
<evidence type="ECO:0000256" key="9">
    <source>
        <dbReference type="ARBA" id="ARBA00023136"/>
    </source>
</evidence>
<feature type="transmembrane region" description="Helical" evidence="12">
    <location>
        <begin position="416"/>
        <end position="433"/>
    </location>
</feature>